<protein>
    <submittedName>
        <fullName evidence="3">Tn3 family transposase</fullName>
    </submittedName>
</protein>
<organism evidence="3 4">
    <name type="scientific">Streptomyces milbemycinicus</name>
    <dbReference type="NCBI Taxonomy" id="476552"/>
    <lineage>
        <taxon>Bacteria</taxon>
        <taxon>Bacillati</taxon>
        <taxon>Actinomycetota</taxon>
        <taxon>Actinomycetes</taxon>
        <taxon>Kitasatosporales</taxon>
        <taxon>Streptomycetaceae</taxon>
        <taxon>Streptomyces</taxon>
    </lineage>
</organism>
<comment type="caution">
    <text evidence="3">The sequence shown here is derived from an EMBL/GenBank/DDBJ whole genome shotgun (WGS) entry which is preliminary data.</text>
</comment>
<gene>
    <name evidence="3" type="ORF">ACI2L5_42155</name>
</gene>
<evidence type="ECO:0000256" key="1">
    <source>
        <dbReference type="SAM" id="MobiDB-lite"/>
    </source>
</evidence>
<name>A0ABW8LZW8_9ACTN</name>
<reference evidence="3 4" key="1">
    <citation type="submission" date="2024-11" db="EMBL/GenBank/DDBJ databases">
        <title>The Natural Products Discovery Center: Release of the First 8490 Sequenced Strains for Exploring Actinobacteria Biosynthetic Diversity.</title>
        <authorList>
            <person name="Kalkreuter E."/>
            <person name="Kautsar S.A."/>
            <person name="Yang D."/>
            <person name="Bader C.D."/>
            <person name="Teijaro C.N."/>
            <person name="Fluegel L."/>
            <person name="Davis C.M."/>
            <person name="Simpson J.R."/>
            <person name="Lauterbach L."/>
            <person name="Steele A.D."/>
            <person name="Gui C."/>
            <person name="Meng S."/>
            <person name="Li G."/>
            <person name="Viehrig K."/>
            <person name="Ye F."/>
            <person name="Su P."/>
            <person name="Kiefer A.F."/>
            <person name="Nichols A."/>
            <person name="Cepeda A.J."/>
            <person name="Yan W."/>
            <person name="Fan B."/>
            <person name="Jiang Y."/>
            <person name="Adhikari A."/>
            <person name="Zheng C.-J."/>
            <person name="Schuster L."/>
            <person name="Cowan T.M."/>
            <person name="Smanski M.J."/>
            <person name="Chevrette M.G."/>
            <person name="De Carvalho L.P.S."/>
            <person name="Shen B."/>
        </authorList>
    </citation>
    <scope>NUCLEOTIDE SEQUENCE [LARGE SCALE GENOMIC DNA]</scope>
    <source>
        <strain evidence="3 4">NPDC020863</strain>
    </source>
</reference>
<evidence type="ECO:0000259" key="2">
    <source>
        <dbReference type="Pfam" id="PF01526"/>
    </source>
</evidence>
<feature type="domain" description="Tn3 transposase DDE" evidence="2">
    <location>
        <begin position="151"/>
        <end position="211"/>
    </location>
</feature>
<dbReference type="InterPro" id="IPR002513">
    <property type="entry name" value="Tn3_Tnp_DDE_dom"/>
</dbReference>
<sequence length="417" mass="45255">MPGSQVAVEIANATFAARVSGLWGAGSTAVASDSTHFRSWDQNLFTQWHSRYGGRGILMYWHVECGSAVVHSQTLRASAPEVAAMVEGAIRHGTTMSVEGNYVDSHGQSQIGFGITRLLNVDQLPRIKQINRVRLNRPNAGQPGAHPNLTAAQAMLEIGRAQRTIFVARYPRERDLQREIEKGLNVVESWNAANAAIYYGKGGEISTNRRDPTGMSGSTWAPGSRSAAANWAGWADTPLSGNGRRRGGWPCAARRLRGLRRRPGEAVRPSAGTGAMARGTSTYDERLRDLEAEAFRTGRTPAEHGGQLQRIGGRQAKAFGNIFPPMKRITAPCRSVPDSAAASLDAWIWRPTAKIRPASSKSCEVCFSSTAPALDVARPVSPAMRSPHAVRPGPPGCTRRARPRRHGRPRPIRRTPV</sequence>
<dbReference type="EMBL" id="JBJDQH010000018">
    <property type="protein sequence ID" value="MFK4271469.1"/>
    <property type="molecule type" value="Genomic_DNA"/>
</dbReference>
<feature type="compositionally biased region" description="Basic residues" evidence="1">
    <location>
        <begin position="399"/>
        <end position="417"/>
    </location>
</feature>
<dbReference type="RefSeq" id="WP_358645198.1">
    <property type="nucleotide sequence ID" value="NZ_JBFAEV010000035.1"/>
</dbReference>
<feature type="region of interest" description="Disordered" evidence="1">
    <location>
        <begin position="380"/>
        <end position="417"/>
    </location>
</feature>
<evidence type="ECO:0000313" key="3">
    <source>
        <dbReference type="EMBL" id="MFK4271469.1"/>
    </source>
</evidence>
<evidence type="ECO:0000313" key="4">
    <source>
        <dbReference type="Proteomes" id="UP001620295"/>
    </source>
</evidence>
<proteinExistence type="predicted"/>
<keyword evidence="4" id="KW-1185">Reference proteome</keyword>
<dbReference type="Proteomes" id="UP001620295">
    <property type="component" value="Unassembled WGS sequence"/>
</dbReference>
<dbReference type="Pfam" id="PF01526">
    <property type="entry name" value="DDE_Tnp_Tn3"/>
    <property type="match status" value="2"/>
</dbReference>
<feature type="domain" description="Tn3 transposase DDE" evidence="2">
    <location>
        <begin position="7"/>
        <end position="143"/>
    </location>
</feature>
<accession>A0ABW8LZW8</accession>